<evidence type="ECO:0000256" key="1">
    <source>
        <dbReference type="ARBA" id="ARBA00022723"/>
    </source>
</evidence>
<reference evidence="7" key="1">
    <citation type="journal article" date="2017" name="Nat. Ecol. Evol.">
        <title>Genome expansion and lineage-specific genetic innovations in the forest pathogenic fungi Armillaria.</title>
        <authorList>
            <person name="Sipos G."/>
            <person name="Prasanna A.N."/>
            <person name="Walter M.C."/>
            <person name="O'Connor E."/>
            <person name="Balint B."/>
            <person name="Krizsan K."/>
            <person name="Kiss B."/>
            <person name="Hess J."/>
            <person name="Varga T."/>
            <person name="Slot J."/>
            <person name="Riley R."/>
            <person name="Boka B."/>
            <person name="Rigling D."/>
            <person name="Barry K."/>
            <person name="Lee J."/>
            <person name="Mihaltcheva S."/>
            <person name="LaButti K."/>
            <person name="Lipzen A."/>
            <person name="Waldron R."/>
            <person name="Moloney N.M."/>
            <person name="Sperisen C."/>
            <person name="Kredics L."/>
            <person name="Vagvoelgyi C."/>
            <person name="Patrignani A."/>
            <person name="Fitzpatrick D."/>
            <person name="Nagy I."/>
            <person name="Doyle S."/>
            <person name="Anderson J.B."/>
            <person name="Grigoriev I.V."/>
            <person name="Gueldener U."/>
            <person name="Muensterkoetter M."/>
            <person name="Nagy L.G."/>
        </authorList>
    </citation>
    <scope>NUCLEOTIDE SEQUENCE [LARGE SCALE GENOMIC DNA]</scope>
    <source>
        <strain evidence="7">28-4</strain>
    </source>
</reference>
<dbReference type="Gene3D" id="6.10.140.2220">
    <property type="match status" value="1"/>
</dbReference>
<evidence type="ECO:0000313" key="7">
    <source>
        <dbReference type="Proteomes" id="UP000218334"/>
    </source>
</evidence>
<dbReference type="InterPro" id="IPR002893">
    <property type="entry name" value="Znf_MYND"/>
</dbReference>
<dbReference type="STRING" id="1076256.A0A2H3BCB5"/>
<dbReference type="PROSITE" id="PS01360">
    <property type="entry name" value="ZF_MYND_1"/>
    <property type="match status" value="1"/>
</dbReference>
<evidence type="ECO:0000313" key="6">
    <source>
        <dbReference type="EMBL" id="PBK60686.1"/>
    </source>
</evidence>
<keyword evidence="1" id="KW-0479">Metal-binding</keyword>
<keyword evidence="7" id="KW-1185">Reference proteome</keyword>
<evidence type="ECO:0000256" key="4">
    <source>
        <dbReference type="PROSITE-ProRule" id="PRU00134"/>
    </source>
</evidence>
<accession>A0A2H3BCB5</accession>
<evidence type="ECO:0000259" key="5">
    <source>
        <dbReference type="PROSITE" id="PS50865"/>
    </source>
</evidence>
<evidence type="ECO:0000256" key="2">
    <source>
        <dbReference type="ARBA" id="ARBA00022771"/>
    </source>
</evidence>
<organism evidence="6 7">
    <name type="scientific">Armillaria solidipes</name>
    <dbReference type="NCBI Taxonomy" id="1076256"/>
    <lineage>
        <taxon>Eukaryota</taxon>
        <taxon>Fungi</taxon>
        <taxon>Dikarya</taxon>
        <taxon>Basidiomycota</taxon>
        <taxon>Agaricomycotina</taxon>
        <taxon>Agaricomycetes</taxon>
        <taxon>Agaricomycetidae</taxon>
        <taxon>Agaricales</taxon>
        <taxon>Marasmiineae</taxon>
        <taxon>Physalacriaceae</taxon>
        <taxon>Armillaria</taxon>
    </lineage>
</organism>
<dbReference type="GO" id="GO:0008270">
    <property type="term" value="F:zinc ion binding"/>
    <property type="evidence" value="ECO:0007669"/>
    <property type="project" value="UniProtKB-KW"/>
</dbReference>
<name>A0A2H3BCB5_9AGAR</name>
<dbReference type="Proteomes" id="UP000218334">
    <property type="component" value="Unassembled WGS sequence"/>
</dbReference>
<dbReference type="SUPFAM" id="SSF144232">
    <property type="entry name" value="HIT/MYND zinc finger-like"/>
    <property type="match status" value="1"/>
</dbReference>
<protein>
    <recommendedName>
        <fullName evidence="5">MYND-type domain-containing protein</fullName>
    </recommendedName>
</protein>
<sequence>MPASKAHRSFMTLIQRALQDWSQFSSVCGNTQGYFGKPLTDSFLFDTDAQALSQTYLEGITVLLQSTKCAILGLSSNSKAFRRLWSAIEQWSIQLSDIIHAHDSHYLDDATVWTVLEKLQELVYNLLRGGVKYARDSIYQGPQMLVTSQLYLKVIQSHHPNIRRLRFLLELSLIRYTEVVTLSRLPRTEFYPFTKTSRETIMDCFRRSITRIQDPTITFEDRLHIHTFVLVVSRSSLKYSRVLLANRALYWLCTSLSCFPSMLAANPGKYGDEVLGLCLAYLADQFNLSGPEYMSEALDADILDTMLKLDKLFPGAYDVFIGMLDSIHKGLIFRGVERRVRKTLDKIDQHSLDADLQPGAIKDSWFDMKSRAQSVHAYKIYYHTLDCDDELRCSNCQCPKAYVGRHPKRCTGCWITLYCSRACQKAAWKGHREQCHKWAQGRKDGIAGPFGDHDLFYIRRYVLEELKASARHVRDLKRAHLKSHPDIPVRRLVINYDYNKLPWSFQIILPEDIKERAGVMTPELFGPSDEGKAQLVRLVTPWKGEPAAMVLHILYTPDYPSDEHLFIRGL</sequence>
<keyword evidence="3" id="KW-0862">Zinc</keyword>
<evidence type="ECO:0000256" key="3">
    <source>
        <dbReference type="ARBA" id="ARBA00022833"/>
    </source>
</evidence>
<feature type="domain" description="MYND-type" evidence="5">
    <location>
        <begin position="393"/>
        <end position="435"/>
    </location>
</feature>
<proteinExistence type="predicted"/>
<keyword evidence="2 4" id="KW-0863">Zinc-finger</keyword>
<dbReference type="Pfam" id="PF01753">
    <property type="entry name" value="zf-MYND"/>
    <property type="match status" value="1"/>
</dbReference>
<dbReference type="AlphaFoldDB" id="A0A2H3BCB5"/>
<dbReference type="Gene3D" id="1.10.220.160">
    <property type="match status" value="1"/>
</dbReference>
<dbReference type="PROSITE" id="PS50865">
    <property type="entry name" value="ZF_MYND_2"/>
    <property type="match status" value="1"/>
</dbReference>
<gene>
    <name evidence="6" type="ORF">ARMSODRAFT_965786</name>
</gene>
<dbReference type="EMBL" id="KZ293483">
    <property type="protein sequence ID" value="PBK60686.1"/>
    <property type="molecule type" value="Genomic_DNA"/>
</dbReference>